<comment type="caution">
    <text evidence="3">The sequence shown here is derived from an EMBL/GenBank/DDBJ whole genome shotgun (WGS) entry which is preliminary data.</text>
</comment>
<accession>A0A8X7VLV7</accession>
<evidence type="ECO:0000313" key="4">
    <source>
        <dbReference type="Proteomes" id="UP000886595"/>
    </source>
</evidence>
<organism evidence="3 4">
    <name type="scientific">Brassica carinata</name>
    <name type="common">Ethiopian mustard</name>
    <name type="synonym">Abyssinian cabbage</name>
    <dbReference type="NCBI Taxonomy" id="52824"/>
    <lineage>
        <taxon>Eukaryota</taxon>
        <taxon>Viridiplantae</taxon>
        <taxon>Streptophyta</taxon>
        <taxon>Embryophyta</taxon>
        <taxon>Tracheophyta</taxon>
        <taxon>Spermatophyta</taxon>
        <taxon>Magnoliopsida</taxon>
        <taxon>eudicotyledons</taxon>
        <taxon>Gunneridae</taxon>
        <taxon>Pentapetalae</taxon>
        <taxon>rosids</taxon>
        <taxon>malvids</taxon>
        <taxon>Brassicales</taxon>
        <taxon>Brassicaceae</taxon>
        <taxon>Brassiceae</taxon>
        <taxon>Brassica</taxon>
    </lineage>
</organism>
<evidence type="ECO:0000256" key="2">
    <source>
        <dbReference type="SAM" id="SignalP"/>
    </source>
</evidence>
<reference evidence="3 4" key="1">
    <citation type="submission" date="2020-02" db="EMBL/GenBank/DDBJ databases">
        <authorList>
            <person name="Ma Q."/>
            <person name="Huang Y."/>
            <person name="Song X."/>
            <person name="Pei D."/>
        </authorList>
    </citation>
    <scope>NUCLEOTIDE SEQUENCE [LARGE SCALE GENOMIC DNA]</scope>
    <source>
        <strain evidence="3">Sxm20200214</strain>
        <tissue evidence="3">Leaf</tissue>
    </source>
</reference>
<dbReference type="Proteomes" id="UP000886595">
    <property type="component" value="Unassembled WGS sequence"/>
</dbReference>
<feature type="chain" id="PRO_5036483973" evidence="2">
    <location>
        <begin position="17"/>
        <end position="305"/>
    </location>
</feature>
<proteinExistence type="predicted"/>
<protein>
    <submittedName>
        <fullName evidence="3">Uncharacterized protein</fullName>
    </submittedName>
</protein>
<dbReference type="AlphaFoldDB" id="A0A8X7VLV7"/>
<dbReference type="EMBL" id="JAAMPC010000005">
    <property type="protein sequence ID" value="KAG2313624.1"/>
    <property type="molecule type" value="Genomic_DNA"/>
</dbReference>
<evidence type="ECO:0000313" key="3">
    <source>
        <dbReference type="EMBL" id="KAG2313624.1"/>
    </source>
</evidence>
<feature type="signal peptide" evidence="2">
    <location>
        <begin position="1"/>
        <end position="16"/>
    </location>
</feature>
<gene>
    <name evidence="3" type="ORF">Bca52824_025181</name>
</gene>
<keyword evidence="2" id="KW-0732">Signal</keyword>
<evidence type="ECO:0000256" key="1">
    <source>
        <dbReference type="SAM" id="Phobius"/>
    </source>
</evidence>
<feature type="transmembrane region" description="Helical" evidence="1">
    <location>
        <begin position="6"/>
        <end position="24"/>
    </location>
</feature>
<sequence>MFVRSLLYQYILACLAVSNFNVLVSSRMNLELPVFNGFKVRLIAELFNGCLKDKFLLRPATPVLKVLLSFAPPSLYGNVLFWTGIFDRRIAGCLLAISWTDHRSYTSLFTFHIGFNGLLFILAFGFEIPSGPRLSISFLTSFRLVDCGGCSSRWVFLHATASDLFPSLPLSVSPLYQYILACLAVSNFNVLVSSRMNLELPVFDGFRCHYRLLRVQVKLISELVNGCLKDKLNLDGAREGLISTCWWNSLWISFKSLLPRFLGGSFIDMREHVNLASVRQVESGDWLALREESFGFLTGCLKELY</sequence>
<keyword evidence="1" id="KW-0812">Transmembrane</keyword>
<keyword evidence="1" id="KW-1133">Transmembrane helix</keyword>
<name>A0A8X7VLV7_BRACI</name>
<keyword evidence="4" id="KW-1185">Reference proteome</keyword>
<feature type="transmembrane region" description="Helical" evidence="1">
    <location>
        <begin position="108"/>
        <end position="126"/>
    </location>
</feature>
<keyword evidence="1" id="KW-0472">Membrane</keyword>